<keyword evidence="7 9" id="KW-1133">Transmembrane helix</keyword>
<evidence type="ECO:0000256" key="2">
    <source>
        <dbReference type="ARBA" id="ARBA00008540"/>
    </source>
</evidence>
<evidence type="ECO:0000256" key="3">
    <source>
        <dbReference type="ARBA" id="ARBA00022448"/>
    </source>
</evidence>
<dbReference type="Pfam" id="PF05525">
    <property type="entry name" value="Branch_AA_trans"/>
    <property type="match status" value="1"/>
</dbReference>
<dbReference type="GO" id="GO:0015190">
    <property type="term" value="F:L-leucine transmembrane transporter activity"/>
    <property type="evidence" value="ECO:0007669"/>
    <property type="project" value="TreeGrafter"/>
</dbReference>
<sequence>MKKLQLKHYLIIASLIFGMFFGAGNLIFPVHLGQLAGSHWLPAAIGFIISGTLIPLAALLALAITRADGIYGLASPLGGGFALTFLILVHLTLGPLFATPRTATVPFAMFSAHFPAAMQPWALLIYSAIFFGIVYYASLTEGKITDNVGKILNPAFLLLLFIMFLFAFINPMGSAASTRAAAGYAGAAFPNGFLEGYNTLDALAALAFGVTVVSAIRAFGLKKEKDASLALAKTGLLGFLGIALIYFILIWLGASSLHYFKLSANGGIAFAQIANHFLGLFGEALLALLATITCMSSAIGLVVAFAQDFHKRFPKISYRTFLTFNCGISFLIANFGLNTIISWSTPVLMFLYPIAIALIFCGLTSKLFKNDSIVYRFTIFFALIPAIFDGINAAPALIANTALAKAMIAFASHCFPFFSLGLGWLTFGIAGYIIGLSGHLLKQHLGQTAKQMELN</sequence>
<evidence type="ECO:0000313" key="10">
    <source>
        <dbReference type="EMBL" id="MST87666.1"/>
    </source>
</evidence>
<accession>A0A6A8MG46</accession>
<dbReference type="GO" id="GO:0015818">
    <property type="term" value="P:isoleucine transport"/>
    <property type="evidence" value="ECO:0007669"/>
    <property type="project" value="TreeGrafter"/>
</dbReference>
<dbReference type="PANTHER" id="PTHR30588">
    <property type="entry name" value="BRANCHED-CHAIN AMINO ACID TRANSPORT SYSTEM 2 CARRIER PROTEIN"/>
    <property type="match status" value="1"/>
</dbReference>
<dbReference type="OrthoDB" id="9783920at2"/>
<feature type="transmembrane region" description="Helical" evidence="9">
    <location>
        <begin position="410"/>
        <end position="434"/>
    </location>
</feature>
<feature type="transmembrane region" description="Helical" evidence="9">
    <location>
        <begin position="347"/>
        <end position="365"/>
    </location>
</feature>
<feature type="transmembrane region" description="Helical" evidence="9">
    <location>
        <begin position="118"/>
        <end position="139"/>
    </location>
</feature>
<comment type="subcellular location">
    <subcellularLocation>
        <location evidence="1 9">Cell membrane</location>
        <topology evidence="1 9">Multi-pass membrane protein</topology>
    </subcellularLocation>
</comment>
<evidence type="ECO:0000256" key="7">
    <source>
        <dbReference type="ARBA" id="ARBA00022989"/>
    </source>
</evidence>
<dbReference type="NCBIfam" id="TIGR00796">
    <property type="entry name" value="livcs"/>
    <property type="match status" value="1"/>
</dbReference>
<dbReference type="EMBL" id="VUMX01000027">
    <property type="protein sequence ID" value="MST87666.1"/>
    <property type="molecule type" value="Genomic_DNA"/>
</dbReference>
<evidence type="ECO:0000256" key="6">
    <source>
        <dbReference type="ARBA" id="ARBA00022970"/>
    </source>
</evidence>
<feature type="transmembrane region" description="Helical" evidence="9">
    <location>
        <begin position="151"/>
        <end position="169"/>
    </location>
</feature>
<proteinExistence type="inferred from homology"/>
<dbReference type="GO" id="GO:0005304">
    <property type="term" value="F:L-valine transmembrane transporter activity"/>
    <property type="evidence" value="ECO:0007669"/>
    <property type="project" value="TreeGrafter"/>
</dbReference>
<keyword evidence="4" id="KW-1003">Cell membrane</keyword>
<feature type="transmembrane region" description="Helical" evidence="9">
    <location>
        <begin position="40"/>
        <end position="65"/>
    </location>
</feature>
<reference evidence="10 11" key="1">
    <citation type="submission" date="2019-08" db="EMBL/GenBank/DDBJ databases">
        <title>In-depth cultivation of the pig gut microbiome towards novel bacterial diversity and tailored functional studies.</title>
        <authorList>
            <person name="Wylensek D."/>
            <person name="Hitch T.C.A."/>
            <person name="Clavel T."/>
        </authorList>
    </citation>
    <scope>NUCLEOTIDE SEQUENCE [LARGE SCALE GENOMIC DNA]</scope>
    <source>
        <strain evidence="10 11">Bifido-178-WT-2B</strain>
    </source>
</reference>
<name>A0A6A8MG46_9LACO</name>
<dbReference type="GO" id="GO:0015188">
    <property type="term" value="F:L-isoleucine transmembrane transporter activity"/>
    <property type="evidence" value="ECO:0007669"/>
    <property type="project" value="TreeGrafter"/>
</dbReference>
<feature type="transmembrane region" description="Helical" evidence="9">
    <location>
        <begin position="318"/>
        <end position="341"/>
    </location>
</feature>
<evidence type="ECO:0000256" key="1">
    <source>
        <dbReference type="ARBA" id="ARBA00004651"/>
    </source>
</evidence>
<evidence type="ECO:0000313" key="11">
    <source>
        <dbReference type="Proteomes" id="UP000438120"/>
    </source>
</evidence>
<dbReference type="GO" id="GO:0005886">
    <property type="term" value="C:plasma membrane"/>
    <property type="evidence" value="ECO:0007669"/>
    <property type="project" value="UniProtKB-SubCell"/>
</dbReference>
<dbReference type="AlphaFoldDB" id="A0A6A8MG46"/>
<keyword evidence="11" id="KW-1185">Reference proteome</keyword>
<evidence type="ECO:0000256" key="5">
    <source>
        <dbReference type="ARBA" id="ARBA00022692"/>
    </source>
</evidence>
<feature type="transmembrane region" description="Helical" evidence="9">
    <location>
        <begin position="377"/>
        <end position="398"/>
    </location>
</feature>
<feature type="transmembrane region" description="Helical" evidence="9">
    <location>
        <begin position="77"/>
        <end position="98"/>
    </location>
</feature>
<protein>
    <recommendedName>
        <fullName evidence="9">Branched-chain amino acid transport system carrier protein</fullName>
    </recommendedName>
</protein>
<comment type="function">
    <text evidence="9">Component of the transport system for branched-chain amino acids.</text>
</comment>
<comment type="similarity">
    <text evidence="2 9">Belongs to the branched chain amino acid transporter family.</text>
</comment>
<keyword evidence="5 9" id="KW-0812">Transmembrane</keyword>
<comment type="caution">
    <text evidence="10">The sequence shown here is derived from an EMBL/GenBank/DDBJ whole genome shotgun (WGS) entry which is preliminary data.</text>
</comment>
<gene>
    <name evidence="10" type="primary">brnQ</name>
    <name evidence="10" type="ORF">FYJ62_08560</name>
</gene>
<evidence type="ECO:0000256" key="4">
    <source>
        <dbReference type="ARBA" id="ARBA00022475"/>
    </source>
</evidence>
<evidence type="ECO:0000256" key="8">
    <source>
        <dbReference type="ARBA" id="ARBA00023136"/>
    </source>
</evidence>
<dbReference type="Gene3D" id="1.20.1740.10">
    <property type="entry name" value="Amino acid/polyamine transporter I"/>
    <property type="match status" value="1"/>
</dbReference>
<feature type="transmembrane region" description="Helical" evidence="9">
    <location>
        <begin position="202"/>
        <end position="219"/>
    </location>
</feature>
<feature type="transmembrane region" description="Helical" evidence="9">
    <location>
        <begin position="9"/>
        <end position="28"/>
    </location>
</feature>
<keyword evidence="3 9" id="KW-0813">Transport</keyword>
<feature type="transmembrane region" description="Helical" evidence="9">
    <location>
        <begin position="284"/>
        <end position="306"/>
    </location>
</feature>
<dbReference type="Proteomes" id="UP000438120">
    <property type="component" value="Unassembled WGS sequence"/>
</dbReference>
<dbReference type="GO" id="GO:0015820">
    <property type="term" value="P:L-leucine transport"/>
    <property type="evidence" value="ECO:0007669"/>
    <property type="project" value="TreeGrafter"/>
</dbReference>
<dbReference type="InterPro" id="IPR004685">
    <property type="entry name" value="Brnchd-chn_aa_trnsp_Livcs"/>
</dbReference>
<dbReference type="RefSeq" id="WP_154549277.1">
    <property type="nucleotide sequence ID" value="NZ_VUMX01000027.1"/>
</dbReference>
<keyword evidence="6 9" id="KW-0029">Amino-acid transport</keyword>
<feature type="transmembrane region" description="Helical" evidence="9">
    <location>
        <begin position="231"/>
        <end position="254"/>
    </location>
</feature>
<evidence type="ECO:0000256" key="9">
    <source>
        <dbReference type="RuleBase" id="RU362122"/>
    </source>
</evidence>
<organism evidence="10 11">
    <name type="scientific">Lactobacillus porci</name>
    <dbReference type="NCBI Taxonomy" id="2012477"/>
    <lineage>
        <taxon>Bacteria</taxon>
        <taxon>Bacillati</taxon>
        <taxon>Bacillota</taxon>
        <taxon>Bacilli</taxon>
        <taxon>Lactobacillales</taxon>
        <taxon>Lactobacillaceae</taxon>
        <taxon>Lactobacillus</taxon>
    </lineage>
</organism>
<keyword evidence="8 9" id="KW-0472">Membrane</keyword>
<dbReference type="PANTHER" id="PTHR30588:SF0">
    <property type="entry name" value="BRANCHED-CHAIN AMINO ACID PERMEASE BRNQ"/>
    <property type="match status" value="1"/>
</dbReference>